<dbReference type="EMBL" id="KN847338">
    <property type="protein sequence ID" value="KIW40231.1"/>
    <property type="molecule type" value="Genomic_DNA"/>
</dbReference>
<evidence type="ECO:0000313" key="1">
    <source>
        <dbReference type="EMBL" id="KIW40231.1"/>
    </source>
</evidence>
<reference evidence="1 2" key="1">
    <citation type="submission" date="2015-01" db="EMBL/GenBank/DDBJ databases">
        <title>The Genome Sequence of Exophiala oligosperma CBS72588.</title>
        <authorList>
            <consortium name="The Broad Institute Genomics Platform"/>
            <person name="Cuomo C."/>
            <person name="de Hoog S."/>
            <person name="Gorbushina A."/>
            <person name="Stielow B."/>
            <person name="Teixiera M."/>
            <person name="Abouelleil A."/>
            <person name="Chapman S.B."/>
            <person name="Priest M."/>
            <person name="Young S.K."/>
            <person name="Wortman J."/>
            <person name="Nusbaum C."/>
            <person name="Birren B."/>
        </authorList>
    </citation>
    <scope>NUCLEOTIDE SEQUENCE [LARGE SCALE GENOMIC DNA]</scope>
    <source>
        <strain evidence="1 2">CBS 72588</strain>
    </source>
</reference>
<dbReference type="Proteomes" id="UP000053342">
    <property type="component" value="Unassembled WGS sequence"/>
</dbReference>
<dbReference type="HOGENOM" id="CLU_2236609_0_0_1"/>
<dbReference type="VEuPathDB" id="FungiDB:PV06_07445"/>
<sequence>MMFVMTRASLSFRLYRQADNVPPRQADYCVVCETRHQALRALLSITEPNTSLSVHEPHNAAKCCRHSTAAIGKPSAQCSWAWRTSHHCSDYTGLRHVLRAESLPP</sequence>
<accession>A0A0D2AJA4</accession>
<dbReference type="RefSeq" id="XP_016260447.1">
    <property type="nucleotide sequence ID" value="XM_016408693.1"/>
</dbReference>
<dbReference type="AlphaFoldDB" id="A0A0D2AJA4"/>
<organism evidence="1 2">
    <name type="scientific">Exophiala oligosperma</name>
    <dbReference type="NCBI Taxonomy" id="215243"/>
    <lineage>
        <taxon>Eukaryota</taxon>
        <taxon>Fungi</taxon>
        <taxon>Dikarya</taxon>
        <taxon>Ascomycota</taxon>
        <taxon>Pezizomycotina</taxon>
        <taxon>Eurotiomycetes</taxon>
        <taxon>Chaetothyriomycetidae</taxon>
        <taxon>Chaetothyriales</taxon>
        <taxon>Herpotrichiellaceae</taxon>
        <taxon>Exophiala</taxon>
    </lineage>
</organism>
<evidence type="ECO:0000313" key="2">
    <source>
        <dbReference type="Proteomes" id="UP000053342"/>
    </source>
</evidence>
<name>A0A0D2AJA4_9EURO</name>
<protein>
    <submittedName>
        <fullName evidence="1">Uncharacterized protein</fullName>
    </submittedName>
</protein>
<dbReference type="GeneID" id="27359519"/>
<gene>
    <name evidence="1" type="ORF">PV06_07445</name>
</gene>
<proteinExistence type="predicted"/>
<keyword evidence="2" id="KW-1185">Reference proteome</keyword>